<evidence type="ECO:0000313" key="3">
    <source>
        <dbReference type="EMBL" id="KAK3915548.1"/>
    </source>
</evidence>
<reference evidence="3" key="1">
    <citation type="submission" date="2021-07" db="EMBL/GenBank/DDBJ databases">
        <authorList>
            <person name="Catto M.A."/>
            <person name="Jacobson A."/>
            <person name="Kennedy G."/>
            <person name="Labadie P."/>
            <person name="Hunt B.G."/>
            <person name="Srinivasan R."/>
        </authorList>
    </citation>
    <scope>NUCLEOTIDE SEQUENCE</scope>
    <source>
        <strain evidence="3">PL_HMW_Pooled</strain>
        <tissue evidence="3">Head</tissue>
    </source>
</reference>
<organism evidence="3 4">
    <name type="scientific">Frankliniella fusca</name>
    <dbReference type="NCBI Taxonomy" id="407009"/>
    <lineage>
        <taxon>Eukaryota</taxon>
        <taxon>Metazoa</taxon>
        <taxon>Ecdysozoa</taxon>
        <taxon>Arthropoda</taxon>
        <taxon>Hexapoda</taxon>
        <taxon>Insecta</taxon>
        <taxon>Pterygota</taxon>
        <taxon>Neoptera</taxon>
        <taxon>Paraneoptera</taxon>
        <taxon>Thysanoptera</taxon>
        <taxon>Terebrantia</taxon>
        <taxon>Thripoidea</taxon>
        <taxon>Thripidae</taxon>
        <taxon>Frankliniella</taxon>
    </lineage>
</organism>
<dbReference type="SUPFAM" id="SSF52266">
    <property type="entry name" value="SGNH hydrolase"/>
    <property type="match status" value="1"/>
</dbReference>
<feature type="domain" description="OSK" evidence="2">
    <location>
        <begin position="61"/>
        <end position="246"/>
    </location>
</feature>
<evidence type="ECO:0000259" key="2">
    <source>
        <dbReference type="Pfam" id="PF17182"/>
    </source>
</evidence>
<dbReference type="Proteomes" id="UP001219518">
    <property type="component" value="Unassembled WGS sequence"/>
</dbReference>
<name>A0AAE1H6M7_9NEOP</name>
<dbReference type="InterPro" id="IPR033447">
    <property type="entry name" value="OSK"/>
</dbReference>
<sequence length="248" mass="27336">MASESSEPKTLVMLLDQSEALKLIREQIGTTTTTSQSEPKTAVGVIPGAKKPPAKPLKPRPIWREHQLIGDSMMGRLASYLGHKVPYNREIHSKQLGLITHGQTTGRLIGTLHSANSPPLAPKVIVMIGTNDIAHDTPIGKAISNMKRILAFLSKRCKEVVVLTLPPVPAMEASFENLSKFNTFIKENSVLEHKNIKVVDMAVIFGASTETVKLDLFEKTFKGSNKKDLMHWNQDGMKQVLDALKKVI</sequence>
<keyword evidence="4" id="KW-1185">Reference proteome</keyword>
<reference evidence="3" key="2">
    <citation type="journal article" date="2023" name="BMC Genomics">
        <title>Pest status, molecular evolution, and epigenetic factors derived from the genome assembly of Frankliniella fusca, a thysanopteran phytovirus vector.</title>
        <authorList>
            <person name="Catto M.A."/>
            <person name="Labadie P.E."/>
            <person name="Jacobson A.L."/>
            <person name="Kennedy G.G."/>
            <person name="Srinivasan R."/>
            <person name="Hunt B.G."/>
        </authorList>
    </citation>
    <scope>NUCLEOTIDE SEQUENCE</scope>
    <source>
        <strain evidence="3">PL_HMW_Pooled</strain>
    </source>
</reference>
<evidence type="ECO:0000313" key="4">
    <source>
        <dbReference type="Proteomes" id="UP001219518"/>
    </source>
</evidence>
<dbReference type="EMBL" id="JAHWGI010000440">
    <property type="protein sequence ID" value="KAK3915548.1"/>
    <property type="molecule type" value="Genomic_DNA"/>
</dbReference>
<gene>
    <name evidence="3" type="ORF">KUF71_005855</name>
</gene>
<dbReference type="AlphaFoldDB" id="A0AAE1H6M7"/>
<comment type="caution">
    <text evidence="3">The sequence shown here is derived from an EMBL/GenBank/DDBJ whole genome shotgun (WGS) entry which is preliminary data.</text>
</comment>
<dbReference type="Pfam" id="PF17182">
    <property type="entry name" value="OSK"/>
    <property type="match status" value="1"/>
</dbReference>
<dbReference type="Gene3D" id="3.40.50.1110">
    <property type="entry name" value="SGNH hydrolase"/>
    <property type="match status" value="1"/>
</dbReference>
<accession>A0AAE1H6M7</accession>
<dbReference type="InterPro" id="IPR036514">
    <property type="entry name" value="SGNH_hydro_sf"/>
</dbReference>
<feature type="region of interest" description="Disordered" evidence="1">
    <location>
        <begin position="29"/>
        <end position="59"/>
    </location>
</feature>
<protein>
    <submittedName>
        <fullName evidence="3">Maternal effect protein oskar</fullName>
    </submittedName>
</protein>
<proteinExistence type="predicted"/>
<evidence type="ECO:0000256" key="1">
    <source>
        <dbReference type="SAM" id="MobiDB-lite"/>
    </source>
</evidence>